<reference evidence="2 3" key="1">
    <citation type="submission" date="2017-06" db="EMBL/GenBank/DDBJ databases">
        <authorList>
            <person name="Kim H.J."/>
            <person name="Triplett B.A."/>
        </authorList>
    </citation>
    <scope>NUCLEOTIDE SEQUENCE [LARGE SCALE GENOMIC DNA]</scope>
    <source>
        <strain evidence="2 3">CGMCC 4.2132</strain>
    </source>
</reference>
<dbReference type="GO" id="GO:0003677">
    <property type="term" value="F:DNA binding"/>
    <property type="evidence" value="ECO:0007669"/>
    <property type="project" value="InterPro"/>
</dbReference>
<proteinExistence type="predicted"/>
<organism evidence="2 3">
    <name type="scientific">Streptosporangium subroseum</name>
    <dbReference type="NCBI Taxonomy" id="106412"/>
    <lineage>
        <taxon>Bacteria</taxon>
        <taxon>Bacillati</taxon>
        <taxon>Actinomycetota</taxon>
        <taxon>Actinomycetes</taxon>
        <taxon>Streptosporangiales</taxon>
        <taxon>Streptosporangiaceae</taxon>
        <taxon>Streptosporangium</taxon>
    </lineage>
</organism>
<evidence type="ECO:0000313" key="2">
    <source>
        <dbReference type="EMBL" id="SNT50519.1"/>
    </source>
</evidence>
<dbReference type="AlphaFoldDB" id="A0A239N8K5"/>
<dbReference type="Pfam" id="PF17765">
    <property type="entry name" value="MLTR_LBD"/>
    <property type="match status" value="1"/>
</dbReference>
<dbReference type="Gene3D" id="3.30.450.180">
    <property type="match status" value="1"/>
</dbReference>
<dbReference type="RefSeq" id="WP_089211695.1">
    <property type="nucleotide sequence ID" value="NZ_FZOD01000052.1"/>
</dbReference>
<gene>
    <name evidence="2" type="ORF">SAMN05216276_105231</name>
</gene>
<name>A0A239N8K5_9ACTN</name>
<dbReference type="PANTHER" id="PTHR35010:SF2">
    <property type="entry name" value="BLL4672 PROTEIN"/>
    <property type="match status" value="1"/>
</dbReference>
<dbReference type="InterPro" id="IPR001387">
    <property type="entry name" value="Cro/C1-type_HTH"/>
</dbReference>
<feature type="domain" description="MmyB-like transcription regulator ligand binding" evidence="1">
    <location>
        <begin position="105"/>
        <end position="271"/>
    </location>
</feature>
<dbReference type="CDD" id="cd00093">
    <property type="entry name" value="HTH_XRE"/>
    <property type="match status" value="1"/>
</dbReference>
<dbReference type="Pfam" id="PF13560">
    <property type="entry name" value="HTH_31"/>
    <property type="match status" value="1"/>
</dbReference>
<keyword evidence="3" id="KW-1185">Reference proteome</keyword>
<dbReference type="Gene3D" id="1.10.260.40">
    <property type="entry name" value="lambda repressor-like DNA-binding domains"/>
    <property type="match status" value="1"/>
</dbReference>
<dbReference type="Proteomes" id="UP000198282">
    <property type="component" value="Unassembled WGS sequence"/>
</dbReference>
<dbReference type="OrthoDB" id="4336585at2"/>
<accession>A0A239N8K5</accession>
<dbReference type="SUPFAM" id="SSF47413">
    <property type="entry name" value="lambda repressor-like DNA-binding domains"/>
    <property type="match status" value="1"/>
</dbReference>
<protein>
    <submittedName>
        <fullName evidence="2">Helix-turn-helix domain-containing protein</fullName>
    </submittedName>
</protein>
<dbReference type="InterPro" id="IPR010982">
    <property type="entry name" value="Lambda_DNA-bd_dom_sf"/>
</dbReference>
<dbReference type="EMBL" id="FZOD01000052">
    <property type="protein sequence ID" value="SNT50519.1"/>
    <property type="molecule type" value="Genomic_DNA"/>
</dbReference>
<dbReference type="InterPro" id="IPR041413">
    <property type="entry name" value="MLTR_LBD"/>
</dbReference>
<sequence length="279" mass="30828">MDSDKLLGEFLRARREATTPVQVGPLSSGPRRTAGLSREELAMLAGVSLDYYTCLEEGYEGHPSKRVLGALVRVLALDPEAAAHLHELANPGTSQGRTIGQSQRVSPELLRLMRGWPRTPAMVCGLRMEVLAVNPVSAVLYRGMKYMDNLLRMIFLDPAAREFYRDWEQVANARVAHLRTAVGPDLDDPYLTELIGELSAESADFRRMWARPDPPVVPCETRETKHFYRHREVGNLTLTCEVFNVNSAPGQQLITLHAEAGSSSEHALSLLGNLAATTP</sequence>
<evidence type="ECO:0000313" key="3">
    <source>
        <dbReference type="Proteomes" id="UP000198282"/>
    </source>
</evidence>
<dbReference type="PANTHER" id="PTHR35010">
    <property type="entry name" value="BLL4672 PROTEIN-RELATED"/>
    <property type="match status" value="1"/>
</dbReference>
<evidence type="ECO:0000259" key="1">
    <source>
        <dbReference type="Pfam" id="PF17765"/>
    </source>
</evidence>